<keyword evidence="11" id="KW-0067">ATP-binding</keyword>
<evidence type="ECO:0000256" key="17">
    <source>
        <dbReference type="SAM" id="Coils"/>
    </source>
</evidence>
<dbReference type="SMART" id="SM00387">
    <property type="entry name" value="HATPase_c"/>
    <property type="match status" value="1"/>
</dbReference>
<dbReference type="SMART" id="SM00448">
    <property type="entry name" value="REC"/>
    <property type="match status" value="1"/>
</dbReference>
<dbReference type="GO" id="GO:0000155">
    <property type="term" value="F:phosphorelay sensor kinase activity"/>
    <property type="evidence" value="ECO:0007669"/>
    <property type="project" value="InterPro"/>
</dbReference>
<evidence type="ECO:0000256" key="14">
    <source>
        <dbReference type="ARBA" id="ARBA00023136"/>
    </source>
</evidence>
<evidence type="ECO:0000256" key="8">
    <source>
        <dbReference type="ARBA" id="ARBA00022692"/>
    </source>
</evidence>
<dbReference type="Gene3D" id="1.10.287.130">
    <property type="match status" value="1"/>
</dbReference>
<dbReference type="Gene3D" id="3.40.50.2300">
    <property type="match status" value="1"/>
</dbReference>
<evidence type="ECO:0000256" key="6">
    <source>
        <dbReference type="ARBA" id="ARBA00022553"/>
    </source>
</evidence>
<feature type="transmembrane region" description="Helical" evidence="18">
    <location>
        <begin position="247"/>
        <end position="267"/>
    </location>
</feature>
<evidence type="ECO:0000256" key="18">
    <source>
        <dbReference type="SAM" id="Phobius"/>
    </source>
</evidence>
<keyword evidence="7" id="KW-0808">Transferase</keyword>
<dbReference type="EMBL" id="MJGC01000074">
    <property type="protein sequence ID" value="OEJ74055.1"/>
    <property type="molecule type" value="Genomic_DNA"/>
</dbReference>
<dbReference type="PROSITE" id="PS50110">
    <property type="entry name" value="RESPONSE_REGULATORY"/>
    <property type="match status" value="1"/>
</dbReference>
<dbReference type="InterPro" id="IPR003594">
    <property type="entry name" value="HATPase_dom"/>
</dbReference>
<comment type="catalytic activity">
    <reaction evidence="1">
        <text>ATP + protein L-histidine = ADP + protein N-phospho-L-histidine.</text>
        <dbReference type="EC" id="2.7.13.3"/>
    </reaction>
</comment>
<accession>A0A1E5QH96</accession>
<keyword evidence="14 18" id="KW-0472">Membrane</keyword>
<dbReference type="PANTHER" id="PTHR43047:SF72">
    <property type="entry name" value="OSMOSENSING HISTIDINE PROTEIN KINASE SLN1"/>
    <property type="match status" value="1"/>
</dbReference>
<dbReference type="SMART" id="SM00388">
    <property type="entry name" value="HisKA"/>
    <property type="match status" value="1"/>
</dbReference>
<keyword evidence="5" id="KW-1003">Cell membrane</keyword>
<organism evidence="21">
    <name type="scientific">Desertifilum tharense IPPAS B-1220</name>
    <dbReference type="NCBI Taxonomy" id="1781255"/>
    <lineage>
        <taxon>Bacteria</taxon>
        <taxon>Bacillati</taxon>
        <taxon>Cyanobacteriota</taxon>
        <taxon>Cyanophyceae</taxon>
        <taxon>Desertifilales</taxon>
        <taxon>Desertifilaceae</taxon>
        <taxon>Desertifilum</taxon>
    </lineage>
</organism>
<dbReference type="GO" id="GO:0005886">
    <property type="term" value="C:plasma membrane"/>
    <property type="evidence" value="ECO:0007669"/>
    <property type="project" value="UniProtKB-SubCell"/>
</dbReference>
<evidence type="ECO:0000256" key="13">
    <source>
        <dbReference type="ARBA" id="ARBA00023012"/>
    </source>
</evidence>
<feature type="transmembrane region" description="Helical" evidence="18">
    <location>
        <begin position="279"/>
        <end position="299"/>
    </location>
</feature>
<comment type="similarity">
    <text evidence="3">In the N-terminal section; belongs to the phytochrome family.</text>
</comment>
<dbReference type="PANTHER" id="PTHR43047">
    <property type="entry name" value="TWO-COMPONENT HISTIDINE PROTEIN KINASE"/>
    <property type="match status" value="1"/>
</dbReference>
<dbReference type="InterPro" id="IPR004358">
    <property type="entry name" value="Sig_transdc_His_kin-like_C"/>
</dbReference>
<evidence type="ECO:0000256" key="16">
    <source>
        <dbReference type="PROSITE-ProRule" id="PRU00169"/>
    </source>
</evidence>
<evidence type="ECO:0000259" key="19">
    <source>
        <dbReference type="PROSITE" id="PS50109"/>
    </source>
</evidence>
<evidence type="ECO:0000256" key="2">
    <source>
        <dbReference type="ARBA" id="ARBA00004651"/>
    </source>
</evidence>
<reference evidence="21" key="1">
    <citation type="submission" date="2016-09" db="EMBL/GenBank/DDBJ databases">
        <title>Draft genome of thermotolerant cyanobacterium Desertifilum sp. strain IPPAS B-1220.</title>
        <authorList>
            <person name="Sinetova M.A."/>
            <person name="Bolakhan K."/>
            <person name="Zayadan B.K."/>
            <person name="Mironov K.S."/>
            <person name="Ustinova V."/>
            <person name="Kupriyanova E.V."/>
            <person name="Sidorov R.A."/>
            <person name="Skrypnik A.N."/>
            <person name="Gogoleva N.E."/>
            <person name="Gogolev Y.V."/>
            <person name="Los D.A."/>
        </authorList>
    </citation>
    <scope>NUCLEOTIDE SEQUENCE [LARGE SCALE GENOMIC DNA]</scope>
    <source>
        <strain evidence="21">IPPAS B-1220</strain>
    </source>
</reference>
<gene>
    <name evidence="21" type="ORF">BH720_16680</name>
</gene>
<dbReference type="InterPro" id="IPR003661">
    <property type="entry name" value="HisK_dim/P_dom"/>
</dbReference>
<evidence type="ECO:0000256" key="15">
    <source>
        <dbReference type="ARBA" id="ARBA00074306"/>
    </source>
</evidence>
<keyword evidence="12 18" id="KW-1133">Transmembrane helix</keyword>
<dbReference type="FunFam" id="3.30.565.10:FF:000010">
    <property type="entry name" value="Sensor histidine kinase RcsC"/>
    <property type="match status" value="1"/>
</dbReference>
<evidence type="ECO:0000256" key="10">
    <source>
        <dbReference type="ARBA" id="ARBA00022777"/>
    </source>
</evidence>
<dbReference type="SUPFAM" id="SSF52172">
    <property type="entry name" value="CheY-like"/>
    <property type="match status" value="1"/>
</dbReference>
<keyword evidence="9" id="KW-0547">Nucleotide-binding</keyword>
<evidence type="ECO:0000256" key="11">
    <source>
        <dbReference type="ARBA" id="ARBA00022840"/>
    </source>
</evidence>
<evidence type="ECO:0000256" key="9">
    <source>
        <dbReference type="ARBA" id="ARBA00022741"/>
    </source>
</evidence>
<dbReference type="CDD" id="cd00082">
    <property type="entry name" value="HisKA"/>
    <property type="match status" value="1"/>
</dbReference>
<evidence type="ECO:0000313" key="21">
    <source>
        <dbReference type="EMBL" id="OEJ74055.1"/>
    </source>
</evidence>
<dbReference type="InterPro" id="IPR036097">
    <property type="entry name" value="HisK_dim/P_sf"/>
</dbReference>
<feature type="coiled-coil region" evidence="17">
    <location>
        <begin position="314"/>
        <end position="348"/>
    </location>
</feature>
<feature type="domain" description="Response regulatory" evidence="20">
    <location>
        <begin position="596"/>
        <end position="712"/>
    </location>
</feature>
<dbReference type="Gene3D" id="3.30.565.10">
    <property type="entry name" value="Histidine kinase-like ATPase, C-terminal domain"/>
    <property type="match status" value="1"/>
</dbReference>
<comment type="subcellular location">
    <subcellularLocation>
        <location evidence="2">Cell membrane</location>
        <topology evidence="2">Multi-pass membrane protein</topology>
    </subcellularLocation>
</comment>
<dbReference type="SUPFAM" id="SSF47384">
    <property type="entry name" value="Homodimeric domain of signal transducing histidine kinase"/>
    <property type="match status" value="1"/>
</dbReference>
<protein>
    <recommendedName>
        <fullName evidence="15">Circadian input-output histidine kinase CikA</fullName>
        <ecNumber evidence="4">2.7.13.3</ecNumber>
    </recommendedName>
</protein>
<feature type="transmembrane region" description="Helical" evidence="18">
    <location>
        <begin position="206"/>
        <end position="227"/>
    </location>
</feature>
<evidence type="ECO:0000256" key="7">
    <source>
        <dbReference type="ARBA" id="ARBA00022679"/>
    </source>
</evidence>
<dbReference type="STRING" id="1781255.BH720_16680"/>
<keyword evidence="17" id="KW-0175">Coiled coil</keyword>
<evidence type="ECO:0000256" key="1">
    <source>
        <dbReference type="ARBA" id="ARBA00000085"/>
    </source>
</evidence>
<dbReference type="Pfam" id="PF00512">
    <property type="entry name" value="HisKA"/>
    <property type="match status" value="1"/>
</dbReference>
<keyword evidence="6 16" id="KW-0597">Phosphoprotein</keyword>
<dbReference type="InterPro" id="IPR007895">
    <property type="entry name" value="MASE1"/>
</dbReference>
<dbReference type="CDD" id="cd16922">
    <property type="entry name" value="HATPase_EvgS-ArcB-TorS-like"/>
    <property type="match status" value="1"/>
</dbReference>
<dbReference type="InterPro" id="IPR005467">
    <property type="entry name" value="His_kinase_dom"/>
</dbReference>
<feature type="transmembrane region" description="Helical" evidence="18">
    <location>
        <begin position="24"/>
        <end position="41"/>
    </location>
</feature>
<evidence type="ECO:0000256" key="3">
    <source>
        <dbReference type="ARBA" id="ARBA00006402"/>
    </source>
</evidence>
<dbReference type="CDD" id="cd00156">
    <property type="entry name" value="REC"/>
    <property type="match status" value="1"/>
</dbReference>
<dbReference type="AlphaFoldDB" id="A0A1E5QH96"/>
<dbReference type="GO" id="GO:0005524">
    <property type="term" value="F:ATP binding"/>
    <property type="evidence" value="ECO:0007669"/>
    <property type="project" value="UniProtKB-KW"/>
</dbReference>
<dbReference type="PRINTS" id="PR00344">
    <property type="entry name" value="BCTRLSENSOR"/>
</dbReference>
<feature type="domain" description="Histidine kinase" evidence="19">
    <location>
        <begin position="348"/>
        <end position="571"/>
    </location>
</feature>
<dbReference type="Pfam" id="PF02518">
    <property type="entry name" value="HATPase_c"/>
    <property type="match status" value="1"/>
</dbReference>
<dbReference type="InterPro" id="IPR036890">
    <property type="entry name" value="HATPase_C_sf"/>
</dbReference>
<dbReference type="SUPFAM" id="SSF55874">
    <property type="entry name" value="ATPase domain of HSP90 chaperone/DNA topoisomerase II/histidine kinase"/>
    <property type="match status" value="1"/>
</dbReference>
<evidence type="ECO:0000256" key="4">
    <source>
        <dbReference type="ARBA" id="ARBA00012438"/>
    </source>
</evidence>
<sequence>MQQLKIKPKCLAILNNSNLTQRRFLLAAVTLPIVHLYLGYIGLSTMFVNGASVFWPSLGMFQAAMLLVGYRVWPILYISDFIVSYVLFFKNNLLISSLIPAANLFTPLIGTYLIHRLIKRSNFLERSQDVFKFIIITLVSPLVSSLLAALILCSSEIAPWNAFIEICRTWLASDSTGILVVAPLLVTWLQKPQQQKRLNWQQSLEAIFLVIVAIAVSRIAFWGGYAIEYLVIPPLIWLAFRFEARLATLLVTGVSAIAIFGTLQGYGSFAKQVSPNESLILLQSFICAIAITTFVITAVSHENRTAEAKLRLANDELEQRVANRTLELQEAKNTAEVANQAKSEFLANMSHELRTPLNGILGYAQVLAVTPNLTEQHRRGIDIIYNCGSHLLTLIEDVLDLSKIEARKMELHLSNLHLPAFLQGVEEICQIRADQKGILFIYQVPDNLPTAIATDEKRLRQVLLNLLGNAIKFTDSGSVVLRVDVREIQASPLSISLHFAVEDTGIGMTPEQLERIFLPFEQVGDIKRQREGTGLGLAITKKIVEMMGGSLQVRSQIKVGSVFEFEIECAIASNWREASTLTQAGRITGYKGDRKTILIADDRWENRSVLSNLLQPLGFTVLEAINGQEGLEIAHQEQPHLIITDLLMPTLNGWDFLAFLRQSDTFKELPVIVSSASVFDADRQKSIAAGASDFLAKPVQIEELYQILEKHLQLSWLYSEEKIEKLAQPTQSTEVEIPPLSELTSLLEFAKRGQMKGIQQELERLSQLNASYQPFVNKLDLLVKQFNIQKIRQFLQEINQ</sequence>
<evidence type="ECO:0000256" key="5">
    <source>
        <dbReference type="ARBA" id="ARBA00022475"/>
    </source>
</evidence>
<proteinExistence type="inferred from homology"/>
<dbReference type="InterPro" id="IPR011006">
    <property type="entry name" value="CheY-like_superfamily"/>
</dbReference>
<dbReference type="GO" id="GO:0009927">
    <property type="term" value="F:histidine phosphotransfer kinase activity"/>
    <property type="evidence" value="ECO:0007669"/>
    <property type="project" value="TreeGrafter"/>
</dbReference>
<dbReference type="FunFam" id="1.10.287.130:FF:000004">
    <property type="entry name" value="Ethylene receptor 1"/>
    <property type="match status" value="1"/>
</dbReference>
<keyword evidence="10 21" id="KW-0418">Kinase</keyword>
<evidence type="ECO:0000256" key="12">
    <source>
        <dbReference type="ARBA" id="ARBA00022989"/>
    </source>
</evidence>
<feature type="modified residue" description="4-aspartylphosphate" evidence="16">
    <location>
        <position position="645"/>
    </location>
</feature>
<dbReference type="OrthoDB" id="569347at2"/>
<keyword evidence="13" id="KW-0902">Two-component regulatory system</keyword>
<name>A0A1E5QH96_9CYAN</name>
<dbReference type="PROSITE" id="PS50109">
    <property type="entry name" value="HIS_KIN"/>
    <property type="match status" value="1"/>
</dbReference>
<feature type="transmembrane region" description="Helical" evidence="18">
    <location>
        <begin position="93"/>
        <end position="118"/>
    </location>
</feature>
<keyword evidence="8 18" id="KW-0812">Transmembrane</keyword>
<evidence type="ECO:0000259" key="20">
    <source>
        <dbReference type="PROSITE" id="PS50110"/>
    </source>
</evidence>
<dbReference type="InterPro" id="IPR001789">
    <property type="entry name" value="Sig_transdc_resp-reg_receiver"/>
</dbReference>
<dbReference type="RefSeq" id="WP_069968350.1">
    <property type="nucleotide sequence ID" value="NZ_CM124774.1"/>
</dbReference>
<comment type="caution">
    <text evidence="21">The sequence shown here is derived from an EMBL/GenBank/DDBJ whole genome shotgun (WGS) entry which is preliminary data.</text>
</comment>
<dbReference type="Pfam" id="PF05231">
    <property type="entry name" value="MASE1"/>
    <property type="match status" value="1"/>
</dbReference>
<dbReference type="Pfam" id="PF00072">
    <property type="entry name" value="Response_reg"/>
    <property type="match status" value="1"/>
</dbReference>
<dbReference type="EC" id="2.7.13.3" evidence="4"/>
<feature type="transmembrane region" description="Helical" evidence="18">
    <location>
        <begin position="130"/>
        <end position="151"/>
    </location>
</feature>